<organism evidence="6 7">
    <name type="scientific">Macrosiphum euphorbiae</name>
    <name type="common">potato aphid</name>
    <dbReference type="NCBI Taxonomy" id="13131"/>
    <lineage>
        <taxon>Eukaryota</taxon>
        <taxon>Metazoa</taxon>
        <taxon>Ecdysozoa</taxon>
        <taxon>Arthropoda</taxon>
        <taxon>Hexapoda</taxon>
        <taxon>Insecta</taxon>
        <taxon>Pterygota</taxon>
        <taxon>Neoptera</taxon>
        <taxon>Paraneoptera</taxon>
        <taxon>Hemiptera</taxon>
        <taxon>Sternorrhyncha</taxon>
        <taxon>Aphidomorpha</taxon>
        <taxon>Aphidoidea</taxon>
        <taxon>Aphididae</taxon>
        <taxon>Macrosiphini</taxon>
        <taxon>Macrosiphum</taxon>
    </lineage>
</organism>
<dbReference type="GO" id="GO:0006508">
    <property type="term" value="P:proteolysis"/>
    <property type="evidence" value="ECO:0007669"/>
    <property type="project" value="InterPro"/>
</dbReference>
<dbReference type="PRINTS" id="PR00722">
    <property type="entry name" value="CHYMOTRYPSIN"/>
</dbReference>
<evidence type="ECO:0000313" key="6">
    <source>
        <dbReference type="EMBL" id="CAI6365374.1"/>
    </source>
</evidence>
<dbReference type="Pfam" id="PF00089">
    <property type="entry name" value="Trypsin"/>
    <property type="match status" value="1"/>
</dbReference>
<dbReference type="InterPro" id="IPR001314">
    <property type="entry name" value="Peptidase_S1A"/>
</dbReference>
<dbReference type="AlphaFoldDB" id="A0AAV0XA52"/>
<dbReference type="InterPro" id="IPR051333">
    <property type="entry name" value="CLIP_Serine_Protease"/>
</dbReference>
<feature type="domain" description="Peptidase S1" evidence="5">
    <location>
        <begin position="16"/>
        <end position="146"/>
    </location>
</feature>
<dbReference type="InterPro" id="IPR009003">
    <property type="entry name" value="Peptidase_S1_PA"/>
</dbReference>
<dbReference type="InterPro" id="IPR018114">
    <property type="entry name" value="TRYPSIN_HIS"/>
</dbReference>
<dbReference type="SMART" id="SM00020">
    <property type="entry name" value="Tryp_SPc"/>
    <property type="match status" value="1"/>
</dbReference>
<name>A0AAV0XA52_9HEMI</name>
<dbReference type="Gene3D" id="2.40.10.10">
    <property type="entry name" value="Trypsin-like serine proteases"/>
    <property type="match status" value="1"/>
</dbReference>
<proteinExistence type="inferred from homology"/>
<keyword evidence="1" id="KW-0732">Signal</keyword>
<dbReference type="GO" id="GO:0004252">
    <property type="term" value="F:serine-type endopeptidase activity"/>
    <property type="evidence" value="ECO:0007669"/>
    <property type="project" value="InterPro"/>
</dbReference>
<comment type="caution">
    <text evidence="6">The sequence shown here is derived from an EMBL/GenBank/DDBJ whole genome shotgun (WGS) entry which is preliminary data.</text>
</comment>
<evidence type="ECO:0000313" key="7">
    <source>
        <dbReference type="Proteomes" id="UP001160148"/>
    </source>
</evidence>
<dbReference type="PROSITE" id="PS00134">
    <property type="entry name" value="TRYPSIN_HIS"/>
    <property type="match status" value="1"/>
</dbReference>
<dbReference type="PROSITE" id="PS50240">
    <property type="entry name" value="TRYPSIN_DOM"/>
    <property type="match status" value="1"/>
</dbReference>
<keyword evidence="3" id="KW-0325">Glycoprotein</keyword>
<evidence type="ECO:0000259" key="5">
    <source>
        <dbReference type="PROSITE" id="PS50240"/>
    </source>
</evidence>
<dbReference type="PANTHER" id="PTHR24260">
    <property type="match status" value="1"/>
</dbReference>
<dbReference type="InterPro" id="IPR001254">
    <property type="entry name" value="Trypsin_dom"/>
</dbReference>
<dbReference type="FunFam" id="2.40.10.10:FF:000028">
    <property type="entry name" value="Serine protease easter"/>
    <property type="match status" value="1"/>
</dbReference>
<keyword evidence="2" id="KW-1015">Disulfide bond</keyword>
<dbReference type="EMBL" id="CARXXK010000004">
    <property type="protein sequence ID" value="CAI6365374.1"/>
    <property type="molecule type" value="Genomic_DNA"/>
</dbReference>
<keyword evidence="7" id="KW-1185">Reference proteome</keyword>
<comment type="similarity">
    <text evidence="4">Belongs to the peptidase S1 family. CLIP subfamily.</text>
</comment>
<dbReference type="PANTHER" id="PTHR24260:SF147">
    <property type="entry name" value="EG:BACR7A4.3 PROTEIN-RELATED"/>
    <property type="match status" value="1"/>
</dbReference>
<evidence type="ECO:0000256" key="2">
    <source>
        <dbReference type="ARBA" id="ARBA00023157"/>
    </source>
</evidence>
<dbReference type="Proteomes" id="UP001160148">
    <property type="component" value="Unassembled WGS sequence"/>
</dbReference>
<evidence type="ECO:0000256" key="4">
    <source>
        <dbReference type="ARBA" id="ARBA00024195"/>
    </source>
</evidence>
<evidence type="ECO:0000256" key="3">
    <source>
        <dbReference type="ARBA" id="ARBA00023180"/>
    </source>
</evidence>
<gene>
    <name evidence="6" type="ORF">MEUPH1_LOCUS20097</name>
</gene>
<reference evidence="6 7" key="1">
    <citation type="submission" date="2023-01" db="EMBL/GenBank/DDBJ databases">
        <authorList>
            <person name="Whitehead M."/>
        </authorList>
    </citation>
    <scope>NUCLEOTIDE SEQUENCE [LARGE SCALE GENOMIC DNA]</scope>
</reference>
<protein>
    <recommendedName>
        <fullName evidence="5">Peptidase S1 domain-containing protein</fullName>
    </recommendedName>
</protein>
<dbReference type="SUPFAM" id="SSF50494">
    <property type="entry name" value="Trypsin-like serine proteases"/>
    <property type="match status" value="1"/>
</dbReference>
<accession>A0AAV0XA52</accession>
<evidence type="ECO:0000256" key="1">
    <source>
        <dbReference type="ARBA" id="ARBA00022729"/>
    </source>
</evidence>
<sequence>MQSEVPFESQLPPLSVVGGIPAYIKQFPHMALIGFGDTTADEEDWRCGGSLISERWILTAAHCQQSSGNLMARWVRLGVSERVGTLFNESRVDRSKDYQIVEHIIHPDYKPPSLYNDIALFRLENDVEFSEAVRPICLNSYPYIRH</sequence>
<dbReference type="InterPro" id="IPR043504">
    <property type="entry name" value="Peptidase_S1_PA_chymotrypsin"/>
</dbReference>